<dbReference type="GO" id="GO:0034975">
    <property type="term" value="P:protein folding in endoplasmic reticulum"/>
    <property type="evidence" value="ECO:0007669"/>
    <property type="project" value="InterPro"/>
</dbReference>
<evidence type="ECO:0000256" key="11">
    <source>
        <dbReference type="ARBA" id="ARBA00023002"/>
    </source>
</evidence>
<name>A0AAV5RB91_PICKL</name>
<evidence type="ECO:0000256" key="19">
    <source>
        <dbReference type="SAM" id="MobiDB-lite"/>
    </source>
</evidence>
<feature type="disulfide bond" description="Redox-active" evidence="18">
    <location>
        <begin position="352"/>
        <end position="355"/>
    </location>
</feature>
<feature type="compositionally biased region" description="Basic and acidic residues" evidence="19">
    <location>
        <begin position="453"/>
        <end position="462"/>
    </location>
</feature>
<sequence>MVACSATFNVLEDDIIVKYEKKPPAPVQFNNFHQFTKTPFLNDNYETFLNHTVDESTGVTFNEINQLNNEIRPIIKNLVQENFFRIFRLNLFKECPFWNDGGFCMHRSCAVDTIDDWNDLPEIWQPEALGKLEGSTLVNNLNDDNSTNYDKDYCDLDGFLYDTVYVDLVANPERFTGYGGDQSWQIWKSIYNENCFNLGHDQCLEKNFFYKIISGMHASISTHLSNEYLNKQLMDYKPSLEQFMIRVGNHPDRIANLYLNYIVVLKSLIKLETYGVFDHLNFTDDSNFVEKECEFKSSFRTLLNPAVEFTNSKNQCMFEEDVLFKEDDSLIVKEEIRENFYNITRIMDCVHCDRCRLWGKLQTTGYGTALKVLFELKDKEHFQINLSKMEIIALVNTFDRLSKSVESVMMFKNMYDEAIRREERGEDVEDFSEEFGSNNNKNFNTGFGSQNSNKKEALKPKKDNEKIKTPDLFKVEKEMYEDVIYPNTETDDSEPETLGEIFMIELRHVFRTVLWVARSYYIFPKIVYNWCLIRIVYYWNTFVGHVNEDFDFNRLYRIEI</sequence>
<dbReference type="PANTHER" id="PTHR12613">
    <property type="entry name" value="ERO1-RELATED"/>
    <property type="match status" value="1"/>
</dbReference>
<comment type="caution">
    <text evidence="20">The sequence shown here is derived from an EMBL/GenBank/DDBJ whole genome shotgun (WGS) entry which is preliminary data.</text>
</comment>
<keyword evidence="9 17" id="KW-0274">FAD</keyword>
<feature type="binding site" evidence="17">
    <location>
        <position position="187"/>
    </location>
    <ligand>
        <name>FAD</name>
        <dbReference type="ChEBI" id="CHEBI:57692"/>
    </ligand>
</feature>
<dbReference type="EMBL" id="BTGB01000009">
    <property type="protein sequence ID" value="GMM48357.1"/>
    <property type="molecule type" value="Genomic_DNA"/>
</dbReference>
<protein>
    <submittedName>
        <fullName evidence="20">ER oxidoreductin</fullName>
    </submittedName>
</protein>
<feature type="active site" evidence="16">
    <location>
        <position position="355"/>
    </location>
</feature>
<dbReference type="GO" id="GO:0015035">
    <property type="term" value="F:protein-disulfide reductase activity"/>
    <property type="evidence" value="ECO:0007669"/>
    <property type="project" value="InterPro"/>
</dbReference>
<keyword evidence="6" id="KW-0285">Flavoprotein</keyword>
<evidence type="ECO:0000256" key="8">
    <source>
        <dbReference type="ARBA" id="ARBA00022824"/>
    </source>
</evidence>
<keyword evidence="5" id="KW-0813">Transport</keyword>
<dbReference type="PIRSF" id="PIRSF017205">
    <property type="entry name" value="ERO1"/>
    <property type="match status" value="1"/>
</dbReference>
<reference evidence="20 21" key="1">
    <citation type="journal article" date="2023" name="Elife">
        <title>Identification of key yeast species and microbe-microbe interactions impacting larval growth of Drosophila in the wild.</title>
        <authorList>
            <person name="Mure A."/>
            <person name="Sugiura Y."/>
            <person name="Maeda R."/>
            <person name="Honda K."/>
            <person name="Sakurai N."/>
            <person name="Takahashi Y."/>
            <person name="Watada M."/>
            <person name="Katoh T."/>
            <person name="Gotoh A."/>
            <person name="Gotoh Y."/>
            <person name="Taniguchi I."/>
            <person name="Nakamura K."/>
            <person name="Hayashi T."/>
            <person name="Katayama T."/>
            <person name="Uemura T."/>
            <person name="Hattori Y."/>
        </authorList>
    </citation>
    <scope>NUCLEOTIDE SEQUENCE [LARGE SCALE GENOMIC DNA]</scope>
    <source>
        <strain evidence="20 21">PK-24</strain>
    </source>
</reference>
<evidence type="ECO:0000256" key="17">
    <source>
        <dbReference type="PIRSR" id="PIRSR017205-2"/>
    </source>
</evidence>
<feature type="disulfide bond" description="Redox-active" evidence="18">
    <location>
        <begin position="104"/>
        <end position="109"/>
    </location>
</feature>
<evidence type="ECO:0000256" key="1">
    <source>
        <dbReference type="ARBA" id="ARBA00001974"/>
    </source>
</evidence>
<dbReference type="GO" id="GO:0071949">
    <property type="term" value="F:FAD binding"/>
    <property type="evidence" value="ECO:0007669"/>
    <property type="project" value="InterPro"/>
</dbReference>
<dbReference type="Pfam" id="PF04137">
    <property type="entry name" value="ERO1"/>
    <property type="match status" value="1"/>
</dbReference>
<feature type="binding site" evidence="17">
    <location>
        <position position="217"/>
    </location>
    <ligand>
        <name>FAD</name>
        <dbReference type="ChEBI" id="CHEBI:57692"/>
    </ligand>
</feature>
<dbReference type="InterPro" id="IPR007266">
    <property type="entry name" value="Ero1"/>
</dbReference>
<feature type="binding site" evidence="17">
    <location>
        <position position="176"/>
    </location>
    <ligand>
        <name>FAD</name>
        <dbReference type="ChEBI" id="CHEBI:57692"/>
    </ligand>
</feature>
<keyword evidence="8" id="KW-0256">Endoplasmic reticulum</keyword>
<feature type="binding site" evidence="17">
    <location>
        <position position="246"/>
    </location>
    <ligand>
        <name>FAD</name>
        <dbReference type="ChEBI" id="CHEBI:57692"/>
    </ligand>
</feature>
<feature type="region of interest" description="Disordered" evidence="19">
    <location>
        <begin position="442"/>
        <end position="462"/>
    </location>
</feature>
<comment type="similarity">
    <text evidence="3">Belongs to the EROs family.</text>
</comment>
<comment type="subcellular location">
    <subcellularLocation>
        <location evidence="2">Endoplasmic reticulum membrane</location>
        <topology evidence="2">Peripheral membrane protein</topology>
        <orientation evidence="2">Lumenal side</orientation>
    </subcellularLocation>
</comment>
<evidence type="ECO:0000256" key="7">
    <source>
        <dbReference type="ARBA" id="ARBA00022729"/>
    </source>
</evidence>
<evidence type="ECO:0000256" key="12">
    <source>
        <dbReference type="ARBA" id="ARBA00023136"/>
    </source>
</evidence>
<dbReference type="SUPFAM" id="SSF110019">
    <property type="entry name" value="ERO1-like"/>
    <property type="match status" value="1"/>
</dbReference>
<keyword evidence="21" id="KW-1185">Reference proteome</keyword>
<dbReference type="PANTHER" id="PTHR12613:SF0">
    <property type="entry name" value="ERO1-LIKE PROTEIN"/>
    <property type="match status" value="1"/>
</dbReference>
<accession>A0AAV5RB91</accession>
<evidence type="ECO:0000256" key="6">
    <source>
        <dbReference type="ARBA" id="ARBA00022630"/>
    </source>
</evidence>
<keyword evidence="7" id="KW-0732">Signal</keyword>
<evidence type="ECO:0000256" key="15">
    <source>
        <dbReference type="ARBA" id="ARBA00023284"/>
    </source>
</evidence>
<proteinExistence type="inferred from homology"/>
<keyword evidence="12" id="KW-0472">Membrane</keyword>
<feature type="active site" description="Nucleophile" evidence="16">
    <location>
        <position position="352"/>
    </location>
</feature>
<evidence type="ECO:0000256" key="4">
    <source>
        <dbReference type="ARBA" id="ARBA00011802"/>
    </source>
</evidence>
<keyword evidence="14" id="KW-0325">Glycoprotein</keyword>
<evidence type="ECO:0000256" key="18">
    <source>
        <dbReference type="PIRSR" id="PIRSR017205-3"/>
    </source>
</evidence>
<evidence type="ECO:0000256" key="3">
    <source>
        <dbReference type="ARBA" id="ARBA00008277"/>
    </source>
</evidence>
<comment type="subunit">
    <text evidence="4">May function both as a monomer and a homodimer.</text>
</comment>
<keyword evidence="15" id="KW-0676">Redox-active center</keyword>
<dbReference type="AlphaFoldDB" id="A0AAV5RB91"/>
<evidence type="ECO:0000256" key="9">
    <source>
        <dbReference type="ARBA" id="ARBA00022827"/>
    </source>
</evidence>
<gene>
    <name evidence="20" type="ORF">DAPK24_049550</name>
</gene>
<keyword evidence="10" id="KW-0249">Electron transport</keyword>
<evidence type="ECO:0000256" key="2">
    <source>
        <dbReference type="ARBA" id="ARBA00004367"/>
    </source>
</evidence>
<evidence type="ECO:0000256" key="5">
    <source>
        <dbReference type="ARBA" id="ARBA00022448"/>
    </source>
</evidence>
<evidence type="ECO:0000256" key="13">
    <source>
        <dbReference type="ARBA" id="ARBA00023157"/>
    </source>
</evidence>
<keyword evidence="13 18" id="KW-1015">Disulfide bond</keyword>
<feature type="binding site" evidence="17">
    <location>
        <position position="214"/>
    </location>
    <ligand>
        <name>FAD</name>
        <dbReference type="ChEBI" id="CHEBI:57692"/>
    </ligand>
</feature>
<organism evidence="20 21">
    <name type="scientific">Pichia kluyveri</name>
    <name type="common">Yeast</name>
    <dbReference type="NCBI Taxonomy" id="36015"/>
    <lineage>
        <taxon>Eukaryota</taxon>
        <taxon>Fungi</taxon>
        <taxon>Dikarya</taxon>
        <taxon>Ascomycota</taxon>
        <taxon>Saccharomycotina</taxon>
        <taxon>Pichiomycetes</taxon>
        <taxon>Pichiales</taxon>
        <taxon>Pichiaceae</taxon>
        <taxon>Pichia</taxon>
    </lineage>
</organism>
<evidence type="ECO:0000256" key="16">
    <source>
        <dbReference type="PIRSR" id="PIRSR017205-1"/>
    </source>
</evidence>
<keyword evidence="11" id="KW-0560">Oxidoreductase</keyword>
<feature type="compositionally biased region" description="Polar residues" evidence="19">
    <location>
        <begin position="442"/>
        <end position="452"/>
    </location>
</feature>
<evidence type="ECO:0000313" key="20">
    <source>
        <dbReference type="EMBL" id="GMM48357.1"/>
    </source>
</evidence>
<evidence type="ECO:0000256" key="14">
    <source>
        <dbReference type="ARBA" id="ARBA00023180"/>
    </source>
</evidence>
<dbReference type="GO" id="GO:0005789">
    <property type="term" value="C:endoplasmic reticulum membrane"/>
    <property type="evidence" value="ECO:0007669"/>
    <property type="project" value="UniProtKB-SubCell"/>
</dbReference>
<evidence type="ECO:0000256" key="10">
    <source>
        <dbReference type="ARBA" id="ARBA00022982"/>
    </source>
</evidence>
<dbReference type="InterPro" id="IPR037192">
    <property type="entry name" value="ERO1-like_sf"/>
</dbReference>
<evidence type="ECO:0000313" key="21">
    <source>
        <dbReference type="Proteomes" id="UP001378960"/>
    </source>
</evidence>
<feature type="binding site" evidence="17">
    <location>
        <position position="174"/>
    </location>
    <ligand>
        <name>FAD</name>
        <dbReference type="ChEBI" id="CHEBI:57692"/>
    </ligand>
</feature>
<dbReference type="Proteomes" id="UP001378960">
    <property type="component" value="Unassembled WGS sequence"/>
</dbReference>
<comment type="cofactor">
    <cofactor evidence="1 17">
        <name>FAD</name>
        <dbReference type="ChEBI" id="CHEBI:57692"/>
    </cofactor>
</comment>
<dbReference type="GO" id="GO:0016972">
    <property type="term" value="F:thiol oxidase activity"/>
    <property type="evidence" value="ECO:0007669"/>
    <property type="project" value="InterPro"/>
</dbReference>